<evidence type="ECO:0000313" key="10">
    <source>
        <dbReference type="Proteomes" id="UP000663845"/>
    </source>
</evidence>
<sequence length="816" mass="90159">MTTTTVRFYDSTFYTIALTSVTYLIFQTYSIRPHTHRLILFLSFLCSCLSCETFFHIFQPNSLIYLSNLNITNYFSPTVIHLTLLLSISSFLWNATQCAALASILLPSTDKEQQQQQQQQQPPNFVLRRWLRHVCVDHVFALLLVRLGRLTDVATVTALSHMASICVITSWCSQIAVFPCMLCFLHALFNDTTTTSDKNNPSNVLTTTTDEFNSVLHRLKIIKIMGLALFGLKISALSLCETLALGLTAIICLSCLVVAPPGPLFGLKISALSLCETLALGLTAIICLSCLVVAPPGREMSKYTRIFDIFIGKTLDEDKDNTIKNDNKKQQQQQIIPRKTPISKTDDSYSHNTVHQRQIVNATLSHSASSPGFVQPSSTTESKLIPTNVVDYPTLTDEELLVLVKSKKLPAHNLEKYLPVLRAVHIRRLMLNEQLISTENNLSSLDLLPYEHYDYSLVINQCCENVIGYVQLPIGYAGPLRVDDKYYYIPLATTEGALVASTNRGCKAVSMSKTGIETIIFNDGMTRGPVLKFNSIRQAYEAYQWLDENFDEVKQYFDRTSSYARLTSIKRNLAAHYLFVRFVATTGDAMGMNMLSKGVEAVLTLIRSKWPDSVDIISISGNYCIDKKPSALNWIDGRGKSVVAEAVISQEILEQVLKTNASRLVELNQSKNLLGSIMAGSIGGFNAHASNIVAAMFIACGQDPAQVVSSSNCLTWLETTGPEKRDLYISCTMYSLEVGTIGGGTKLSAQKACLQMLGIDGSCIQMPGENSCQLARLICSTVLAGELSLMSALATNDLVHSHLRLNRSATALSQIK</sequence>
<dbReference type="PRINTS" id="PR00071">
    <property type="entry name" value="HMGCOARDTASE"/>
</dbReference>
<comment type="pathway">
    <text evidence="2 7">Metabolic intermediate biosynthesis; (R)-mevalonate biosynthesis; (R)-mevalonate from acetyl-CoA: step 3/3.</text>
</comment>
<dbReference type="GO" id="GO:0016126">
    <property type="term" value="P:sterol biosynthetic process"/>
    <property type="evidence" value="ECO:0007669"/>
    <property type="project" value="TreeGrafter"/>
</dbReference>
<dbReference type="GO" id="GO:0005789">
    <property type="term" value="C:endoplasmic reticulum membrane"/>
    <property type="evidence" value="ECO:0007669"/>
    <property type="project" value="UniProtKB-SubCell"/>
</dbReference>
<dbReference type="PROSITE" id="PS00318">
    <property type="entry name" value="HMG_COA_REDUCTASE_2"/>
    <property type="match status" value="1"/>
</dbReference>
<organism evidence="9 10">
    <name type="scientific">Adineta steineri</name>
    <dbReference type="NCBI Taxonomy" id="433720"/>
    <lineage>
        <taxon>Eukaryota</taxon>
        <taxon>Metazoa</taxon>
        <taxon>Spiralia</taxon>
        <taxon>Gnathifera</taxon>
        <taxon>Rotifera</taxon>
        <taxon>Eurotatoria</taxon>
        <taxon>Bdelloidea</taxon>
        <taxon>Adinetida</taxon>
        <taxon>Adinetidae</taxon>
        <taxon>Adineta</taxon>
    </lineage>
</organism>
<dbReference type="Pfam" id="PF00368">
    <property type="entry name" value="HMG-CoA_red"/>
    <property type="match status" value="1"/>
</dbReference>
<feature type="transmembrane region" description="Helical" evidence="7">
    <location>
        <begin position="6"/>
        <end position="26"/>
    </location>
</feature>
<feature type="transmembrane region" description="Helical" evidence="7">
    <location>
        <begin position="168"/>
        <end position="189"/>
    </location>
</feature>
<keyword evidence="7" id="KW-1133">Transmembrane helix</keyword>
<dbReference type="SUPFAM" id="SSF55035">
    <property type="entry name" value="NAD-binding domain of HMG-CoA reductase"/>
    <property type="match status" value="1"/>
</dbReference>
<evidence type="ECO:0000256" key="1">
    <source>
        <dbReference type="ARBA" id="ARBA00004370"/>
    </source>
</evidence>
<comment type="catalytic activity">
    <reaction evidence="7">
        <text>(R)-mevalonate + 2 NADP(+) + CoA = (3S)-3-hydroxy-3-methylglutaryl-CoA + 2 NADPH + 2 H(+)</text>
        <dbReference type="Rhea" id="RHEA:15989"/>
        <dbReference type="ChEBI" id="CHEBI:15378"/>
        <dbReference type="ChEBI" id="CHEBI:36464"/>
        <dbReference type="ChEBI" id="CHEBI:43074"/>
        <dbReference type="ChEBI" id="CHEBI:57287"/>
        <dbReference type="ChEBI" id="CHEBI:57783"/>
        <dbReference type="ChEBI" id="CHEBI:58349"/>
        <dbReference type="EC" id="1.1.1.34"/>
    </reaction>
</comment>
<dbReference type="InterPro" id="IPR009023">
    <property type="entry name" value="HMG_CoA_Rdtase_NAD(P)-bd_sf"/>
</dbReference>
<keyword evidence="7" id="KW-0256">Endoplasmic reticulum</keyword>
<dbReference type="Proteomes" id="UP000663845">
    <property type="component" value="Unassembled WGS sequence"/>
</dbReference>
<dbReference type="GO" id="GO:0005778">
    <property type="term" value="C:peroxisomal membrane"/>
    <property type="evidence" value="ECO:0007669"/>
    <property type="project" value="TreeGrafter"/>
</dbReference>
<dbReference type="NCBIfam" id="TIGR00533">
    <property type="entry name" value="HMG_CoA_R_NADP"/>
    <property type="match status" value="1"/>
</dbReference>
<dbReference type="PANTHER" id="PTHR10572:SF24">
    <property type="entry name" value="3-HYDROXY-3-METHYLGLUTARYL-COENZYME A REDUCTASE"/>
    <property type="match status" value="1"/>
</dbReference>
<dbReference type="FunFam" id="3.30.70.420:FF:000001">
    <property type="entry name" value="3-hydroxy-3-methylglutaryl coenzyme A reductase"/>
    <property type="match status" value="1"/>
</dbReference>
<name>A0A814N9A5_9BILA</name>
<protein>
    <recommendedName>
        <fullName evidence="7">3-hydroxy-3-methylglutaryl coenzyme A reductase</fullName>
        <shortName evidence="7">HMG-CoA reductase</shortName>
        <ecNumber evidence="7">1.1.1.34</ecNumber>
    </recommendedName>
</protein>
<evidence type="ECO:0000256" key="2">
    <source>
        <dbReference type="ARBA" id="ARBA00005084"/>
    </source>
</evidence>
<dbReference type="CDD" id="cd00643">
    <property type="entry name" value="HMG-CoA_reductase_classI"/>
    <property type="match status" value="1"/>
</dbReference>
<dbReference type="InterPro" id="IPR002202">
    <property type="entry name" value="HMG_CoA_Rdtase"/>
</dbReference>
<evidence type="ECO:0000256" key="4">
    <source>
        <dbReference type="ARBA" id="ARBA00022857"/>
    </source>
</evidence>
<evidence type="ECO:0000256" key="5">
    <source>
        <dbReference type="ARBA" id="ARBA00023002"/>
    </source>
</evidence>
<dbReference type="GO" id="GO:0008299">
    <property type="term" value="P:isoprenoid biosynthetic process"/>
    <property type="evidence" value="ECO:0007669"/>
    <property type="project" value="InterPro"/>
</dbReference>
<feature type="transmembrane region" description="Helical" evidence="7">
    <location>
        <begin position="78"/>
        <end position="109"/>
    </location>
</feature>
<dbReference type="UniPathway" id="UPA00058">
    <property type="reaction ID" value="UER00103"/>
</dbReference>
<accession>A0A814N9A5</accession>
<proteinExistence type="inferred from homology"/>
<dbReference type="Gene3D" id="1.10.3270.10">
    <property type="entry name" value="HMGR, N-terminal domain"/>
    <property type="match status" value="1"/>
</dbReference>
<dbReference type="EC" id="1.1.1.34" evidence="7"/>
<dbReference type="SUPFAM" id="SSF56542">
    <property type="entry name" value="Substrate-binding domain of HMG-CoA reductase"/>
    <property type="match status" value="1"/>
</dbReference>
<dbReference type="Gene3D" id="3.90.770.10">
    <property type="entry name" value="3-hydroxy-3-methylglutaryl-coenzyme A Reductase, Chain A, domain 2"/>
    <property type="match status" value="1"/>
</dbReference>
<evidence type="ECO:0000256" key="7">
    <source>
        <dbReference type="RuleBase" id="RU361219"/>
    </source>
</evidence>
<keyword evidence="5 7" id="KW-0560">Oxidoreductase</keyword>
<evidence type="ECO:0000313" key="9">
    <source>
        <dbReference type="EMBL" id="CAF1088428.1"/>
    </source>
</evidence>
<keyword evidence="6 7" id="KW-0472">Membrane</keyword>
<keyword evidence="4 7" id="KW-0521">NADP</keyword>
<evidence type="ECO:0000256" key="3">
    <source>
        <dbReference type="ARBA" id="ARBA00007661"/>
    </source>
</evidence>
<dbReference type="InterPro" id="IPR023076">
    <property type="entry name" value="HMG_CoA_Rdtase_CS"/>
</dbReference>
<dbReference type="InterPro" id="IPR023074">
    <property type="entry name" value="HMG_CoA_Rdtase_cat_sf"/>
</dbReference>
<evidence type="ECO:0000256" key="8">
    <source>
        <dbReference type="SAM" id="MobiDB-lite"/>
    </source>
</evidence>
<dbReference type="InterPro" id="IPR009029">
    <property type="entry name" value="HMG_CoA_Rdtase_sub-bd_dom_sf"/>
</dbReference>
<evidence type="ECO:0000256" key="6">
    <source>
        <dbReference type="ARBA" id="ARBA00023136"/>
    </source>
</evidence>
<dbReference type="FunFam" id="3.90.770.10:FF:000001">
    <property type="entry name" value="3-hydroxy-3-methylglutaryl coenzyme A reductase"/>
    <property type="match status" value="1"/>
</dbReference>
<dbReference type="GO" id="GO:0015936">
    <property type="term" value="P:coenzyme A metabolic process"/>
    <property type="evidence" value="ECO:0007669"/>
    <property type="project" value="InterPro"/>
</dbReference>
<dbReference type="PANTHER" id="PTHR10572">
    <property type="entry name" value="3-HYDROXY-3-METHYLGLUTARYL-COENZYME A REDUCTASE"/>
    <property type="match status" value="1"/>
</dbReference>
<keyword evidence="7" id="KW-0812">Transmembrane</keyword>
<feature type="transmembrane region" description="Helical" evidence="7">
    <location>
        <begin position="271"/>
        <end position="294"/>
    </location>
</feature>
<gene>
    <name evidence="9" type="ORF">JYZ213_LOCUS20699</name>
</gene>
<reference evidence="9" key="1">
    <citation type="submission" date="2021-02" db="EMBL/GenBank/DDBJ databases">
        <authorList>
            <person name="Nowell W R."/>
        </authorList>
    </citation>
    <scope>NUCLEOTIDE SEQUENCE</scope>
</reference>
<comment type="caution">
    <text evidence="9">The sequence shown here is derived from an EMBL/GenBank/DDBJ whole genome shotgun (WGS) entry which is preliminary data.</text>
</comment>
<dbReference type="PROSITE" id="PS50065">
    <property type="entry name" value="HMG_COA_REDUCTASE_4"/>
    <property type="match status" value="1"/>
</dbReference>
<comment type="similarity">
    <text evidence="3 7">Belongs to the HMG-CoA reductase family.</text>
</comment>
<dbReference type="PROSITE" id="PS00066">
    <property type="entry name" value="HMG_COA_REDUCTASE_1"/>
    <property type="match status" value="1"/>
</dbReference>
<dbReference type="InterPro" id="IPR004554">
    <property type="entry name" value="HMG_CoA_Rdtase_eu_arc"/>
</dbReference>
<comment type="subcellular location">
    <subcellularLocation>
        <location evidence="7">Endoplasmic reticulum membrane</location>
        <topology evidence="7">Multi-pass membrane protein</topology>
    </subcellularLocation>
    <subcellularLocation>
        <location evidence="1">Membrane</location>
    </subcellularLocation>
</comment>
<dbReference type="EMBL" id="CAJNOG010000220">
    <property type="protein sequence ID" value="CAF1088428.1"/>
    <property type="molecule type" value="Genomic_DNA"/>
</dbReference>
<dbReference type="AlphaFoldDB" id="A0A814N9A5"/>
<feature type="transmembrane region" description="Helical" evidence="7">
    <location>
        <begin position="227"/>
        <end position="259"/>
    </location>
</feature>
<dbReference type="GO" id="GO:0004420">
    <property type="term" value="F:hydroxymethylglutaryl-CoA reductase (NADPH) activity"/>
    <property type="evidence" value="ECO:0007669"/>
    <property type="project" value="UniProtKB-EC"/>
</dbReference>
<dbReference type="Gene3D" id="3.30.70.420">
    <property type="entry name" value="Hydroxymethylglutaryl-CoA reductase, class I/II, NAD/NADP-binding domain"/>
    <property type="match status" value="1"/>
</dbReference>
<feature type="region of interest" description="Disordered" evidence="8">
    <location>
        <begin position="321"/>
        <end position="349"/>
    </location>
</feature>
<dbReference type="InterPro" id="IPR023282">
    <property type="entry name" value="HMG_CoA_Rdtase_N"/>
</dbReference>
<feature type="transmembrane region" description="Helical" evidence="7">
    <location>
        <begin position="38"/>
        <end position="58"/>
    </location>
</feature>